<keyword evidence="1" id="KW-0812">Transmembrane</keyword>
<dbReference type="EMBL" id="JAECZA010000035">
    <property type="protein sequence ID" value="MBH8573510.1"/>
    <property type="molecule type" value="Genomic_DNA"/>
</dbReference>
<feature type="transmembrane region" description="Helical" evidence="1">
    <location>
        <begin position="20"/>
        <end position="48"/>
    </location>
</feature>
<keyword evidence="3" id="KW-1185">Reference proteome</keyword>
<gene>
    <name evidence="2" type="ORF">I8752_10875</name>
</gene>
<organism evidence="2 3">
    <name type="scientific">Dendronalium phyllosphericum CENA369</name>
    <dbReference type="NCBI Taxonomy" id="1725256"/>
    <lineage>
        <taxon>Bacteria</taxon>
        <taxon>Bacillati</taxon>
        <taxon>Cyanobacteriota</taxon>
        <taxon>Cyanophyceae</taxon>
        <taxon>Nostocales</taxon>
        <taxon>Nostocaceae</taxon>
        <taxon>Dendronalium</taxon>
        <taxon>Dendronalium phyllosphericum</taxon>
    </lineage>
</organism>
<comment type="caution">
    <text evidence="2">The sequence shown here is derived from an EMBL/GenBank/DDBJ whole genome shotgun (WGS) entry which is preliminary data.</text>
</comment>
<keyword evidence="1" id="KW-1133">Transmembrane helix</keyword>
<feature type="transmembrane region" description="Helical" evidence="1">
    <location>
        <begin position="60"/>
        <end position="82"/>
    </location>
</feature>
<protein>
    <submittedName>
        <fullName evidence="2">Uncharacterized protein</fullName>
    </submittedName>
</protein>
<keyword evidence="1" id="KW-0472">Membrane</keyword>
<accession>A0A8J7I049</accession>
<evidence type="ECO:0000256" key="1">
    <source>
        <dbReference type="SAM" id="Phobius"/>
    </source>
</evidence>
<dbReference type="Proteomes" id="UP000662314">
    <property type="component" value="Unassembled WGS sequence"/>
</dbReference>
<name>A0A8J7I049_9NOST</name>
<evidence type="ECO:0000313" key="2">
    <source>
        <dbReference type="EMBL" id="MBH8573510.1"/>
    </source>
</evidence>
<proteinExistence type="predicted"/>
<evidence type="ECO:0000313" key="3">
    <source>
        <dbReference type="Proteomes" id="UP000662314"/>
    </source>
</evidence>
<dbReference type="AlphaFoldDB" id="A0A8J7I049"/>
<sequence>MKKITFPSLPYNLEILMKAIICHTTIQVVISTIVGSLWVIIYLLYSYLLYSQNIQVNLKLFFYSFLGGLPGGIVGVFIGYLVGLRKYKEPRGDLGKGIGWFFLILVFWIIGILEGAVLGGLIFIRFYS</sequence>
<reference evidence="2 3" key="1">
    <citation type="journal article" date="2021" name="Int. J. Syst. Evol. Microbiol.">
        <title>Amazonocrinis nigriterrae gen. nov., sp. nov., Atlanticothrix silvestris gen. nov., sp. nov. and Dendronalium phyllosphericum gen. nov., sp. nov., nostocacean cyanobacteria from Brazilian environments.</title>
        <authorList>
            <person name="Alvarenga D.O."/>
            <person name="Andreote A.P.D."/>
            <person name="Branco L.H.Z."/>
            <person name="Delbaje E."/>
            <person name="Cruz R.B."/>
            <person name="Varani A.M."/>
            <person name="Fiore M.F."/>
        </authorList>
    </citation>
    <scope>NUCLEOTIDE SEQUENCE [LARGE SCALE GENOMIC DNA]</scope>
    <source>
        <strain evidence="2 3">CENA369</strain>
    </source>
</reference>
<feature type="transmembrane region" description="Helical" evidence="1">
    <location>
        <begin position="102"/>
        <end position="127"/>
    </location>
</feature>